<evidence type="ECO:0000256" key="3">
    <source>
        <dbReference type="ARBA" id="ARBA00023015"/>
    </source>
</evidence>
<dbReference type="PANTHER" id="PTHR48111:SF1">
    <property type="entry name" value="TWO-COMPONENT RESPONSE REGULATOR ORR33"/>
    <property type="match status" value="1"/>
</dbReference>
<accession>A0A7M2WZ28</accession>
<keyword evidence="10" id="KW-1185">Reference proteome</keyword>
<evidence type="ECO:0000259" key="8">
    <source>
        <dbReference type="PROSITE" id="PS50110"/>
    </source>
</evidence>
<dbReference type="InterPro" id="IPR039420">
    <property type="entry name" value="WalR-like"/>
</dbReference>
<evidence type="ECO:0000256" key="4">
    <source>
        <dbReference type="ARBA" id="ARBA00023125"/>
    </source>
</evidence>
<dbReference type="Gene3D" id="1.10.10.60">
    <property type="entry name" value="Homeodomain-like"/>
    <property type="match status" value="1"/>
</dbReference>
<dbReference type="Gene3D" id="3.40.50.2300">
    <property type="match status" value="1"/>
</dbReference>
<dbReference type="PRINTS" id="PR01590">
    <property type="entry name" value="HTHFIS"/>
</dbReference>
<name>A0A7M2WZ28_9BACT</name>
<keyword evidence="1 6" id="KW-0597">Phosphoprotein</keyword>
<evidence type="ECO:0000256" key="1">
    <source>
        <dbReference type="ARBA" id="ARBA00022553"/>
    </source>
</evidence>
<keyword evidence="3" id="KW-0805">Transcription regulation</keyword>
<evidence type="ECO:0000313" key="9">
    <source>
        <dbReference type="EMBL" id="QOV90462.1"/>
    </source>
</evidence>
<reference evidence="9 10" key="1">
    <citation type="submission" date="2020-10" db="EMBL/GenBank/DDBJ databases">
        <title>Wide distribution of Phycisphaera-like planctomycetes from WD2101 soil group in peatlands and genome analysis of the first cultivated representative.</title>
        <authorList>
            <person name="Dedysh S.N."/>
            <person name="Beletsky A.V."/>
            <person name="Ivanova A."/>
            <person name="Kulichevskaya I.S."/>
            <person name="Suzina N.E."/>
            <person name="Philippov D.A."/>
            <person name="Rakitin A.L."/>
            <person name="Mardanov A.V."/>
            <person name="Ravin N.V."/>
        </authorList>
    </citation>
    <scope>NUCLEOTIDE SEQUENCE [LARGE SCALE GENOMIC DNA]</scope>
    <source>
        <strain evidence="9 10">M1803</strain>
    </source>
</reference>
<dbReference type="GO" id="GO:0006355">
    <property type="term" value="P:regulation of DNA-templated transcription"/>
    <property type="evidence" value="ECO:0007669"/>
    <property type="project" value="TreeGrafter"/>
</dbReference>
<dbReference type="RefSeq" id="WP_206293545.1">
    <property type="nucleotide sequence ID" value="NZ_CP063458.1"/>
</dbReference>
<dbReference type="GO" id="GO:0005829">
    <property type="term" value="C:cytosol"/>
    <property type="evidence" value="ECO:0007669"/>
    <property type="project" value="TreeGrafter"/>
</dbReference>
<feature type="modified residue" description="4-aspartylphosphate" evidence="6">
    <location>
        <position position="70"/>
    </location>
</feature>
<dbReference type="InterPro" id="IPR011006">
    <property type="entry name" value="CheY-like_superfamily"/>
</dbReference>
<protein>
    <submittedName>
        <fullName evidence="9">Response regulator</fullName>
    </submittedName>
</protein>
<dbReference type="Pfam" id="PF02954">
    <property type="entry name" value="HTH_8"/>
    <property type="match status" value="1"/>
</dbReference>
<dbReference type="GO" id="GO:0000976">
    <property type="term" value="F:transcription cis-regulatory region binding"/>
    <property type="evidence" value="ECO:0007669"/>
    <property type="project" value="TreeGrafter"/>
</dbReference>
<dbReference type="InterPro" id="IPR002197">
    <property type="entry name" value="HTH_Fis"/>
</dbReference>
<dbReference type="SUPFAM" id="SSF52172">
    <property type="entry name" value="CheY-like"/>
    <property type="match status" value="1"/>
</dbReference>
<dbReference type="KEGG" id="hbs:IPV69_03585"/>
<dbReference type="SUPFAM" id="SSF46689">
    <property type="entry name" value="Homeodomain-like"/>
    <property type="match status" value="1"/>
</dbReference>
<organism evidence="9 10">
    <name type="scientific">Humisphaera borealis</name>
    <dbReference type="NCBI Taxonomy" id="2807512"/>
    <lineage>
        <taxon>Bacteria</taxon>
        <taxon>Pseudomonadati</taxon>
        <taxon>Planctomycetota</taxon>
        <taxon>Phycisphaerae</taxon>
        <taxon>Tepidisphaerales</taxon>
        <taxon>Tepidisphaeraceae</taxon>
        <taxon>Humisphaera</taxon>
    </lineage>
</organism>
<dbReference type="EMBL" id="CP063458">
    <property type="protein sequence ID" value="QOV90462.1"/>
    <property type="molecule type" value="Genomic_DNA"/>
</dbReference>
<dbReference type="Proteomes" id="UP000593765">
    <property type="component" value="Chromosome"/>
</dbReference>
<dbReference type="AlphaFoldDB" id="A0A7M2WZ28"/>
<dbReference type="InterPro" id="IPR009057">
    <property type="entry name" value="Homeodomain-like_sf"/>
</dbReference>
<feature type="domain" description="Response regulatory" evidence="8">
    <location>
        <begin position="21"/>
        <end position="135"/>
    </location>
</feature>
<dbReference type="PROSITE" id="PS50110">
    <property type="entry name" value="RESPONSE_REGULATORY"/>
    <property type="match status" value="1"/>
</dbReference>
<keyword evidence="5" id="KW-0804">Transcription</keyword>
<sequence>MKLQPGNDNFDTPHVASTGRDVLVVEDEYRIREMLAKALKEMGFTGTFASSAEAGAKLLAQRSFDFLILDLNLPGKGGIAFLEALRRDHHDLQVIILTGFGDLEAARAAIHLDVVEFLTKPCALGTLEVALDRASKRRRGQVIAERAAAEERAPTFAQEPARPVMTSSSHEAAVADGGSMEELEQKHILHVLEKHRGNRTAAAAELGISIRKLYYRLGQYQKQGLLS</sequence>
<dbReference type="SMART" id="SM00448">
    <property type="entry name" value="REC"/>
    <property type="match status" value="1"/>
</dbReference>
<keyword evidence="4" id="KW-0238">DNA-binding</keyword>
<dbReference type="PANTHER" id="PTHR48111">
    <property type="entry name" value="REGULATOR OF RPOS"/>
    <property type="match status" value="1"/>
</dbReference>
<evidence type="ECO:0000256" key="7">
    <source>
        <dbReference type="SAM" id="MobiDB-lite"/>
    </source>
</evidence>
<evidence type="ECO:0000313" key="10">
    <source>
        <dbReference type="Proteomes" id="UP000593765"/>
    </source>
</evidence>
<dbReference type="GO" id="GO:0032993">
    <property type="term" value="C:protein-DNA complex"/>
    <property type="evidence" value="ECO:0007669"/>
    <property type="project" value="TreeGrafter"/>
</dbReference>
<keyword evidence="2" id="KW-0902">Two-component regulatory system</keyword>
<evidence type="ECO:0000256" key="6">
    <source>
        <dbReference type="PROSITE-ProRule" id="PRU00169"/>
    </source>
</evidence>
<proteinExistence type="predicted"/>
<evidence type="ECO:0000256" key="5">
    <source>
        <dbReference type="ARBA" id="ARBA00023163"/>
    </source>
</evidence>
<evidence type="ECO:0000256" key="2">
    <source>
        <dbReference type="ARBA" id="ARBA00023012"/>
    </source>
</evidence>
<dbReference type="GO" id="GO:0000156">
    <property type="term" value="F:phosphorelay response regulator activity"/>
    <property type="evidence" value="ECO:0007669"/>
    <property type="project" value="TreeGrafter"/>
</dbReference>
<gene>
    <name evidence="9" type="ORF">IPV69_03585</name>
</gene>
<feature type="region of interest" description="Disordered" evidence="7">
    <location>
        <begin position="154"/>
        <end position="177"/>
    </location>
</feature>
<dbReference type="InterPro" id="IPR001789">
    <property type="entry name" value="Sig_transdc_resp-reg_receiver"/>
</dbReference>
<dbReference type="Pfam" id="PF00072">
    <property type="entry name" value="Response_reg"/>
    <property type="match status" value="1"/>
</dbReference>